<evidence type="ECO:0000313" key="3">
    <source>
        <dbReference type="WBParaSite" id="OFLC_0001161101-mRNA-1"/>
    </source>
</evidence>
<organism evidence="3">
    <name type="scientific">Onchocerca flexuosa</name>
    <dbReference type="NCBI Taxonomy" id="387005"/>
    <lineage>
        <taxon>Eukaryota</taxon>
        <taxon>Metazoa</taxon>
        <taxon>Ecdysozoa</taxon>
        <taxon>Nematoda</taxon>
        <taxon>Chromadorea</taxon>
        <taxon>Rhabditida</taxon>
        <taxon>Spirurina</taxon>
        <taxon>Spiruromorpha</taxon>
        <taxon>Filarioidea</taxon>
        <taxon>Onchocercidae</taxon>
        <taxon>Onchocerca</taxon>
    </lineage>
</organism>
<dbReference type="STRING" id="387005.A0A183HVU9"/>
<evidence type="ECO:0000313" key="1">
    <source>
        <dbReference type="EMBL" id="OZC06031.1"/>
    </source>
</evidence>
<dbReference type="EMBL" id="KZ270256">
    <property type="protein sequence ID" value="OZC06031.1"/>
    <property type="molecule type" value="Genomic_DNA"/>
</dbReference>
<evidence type="ECO:0000313" key="2">
    <source>
        <dbReference type="Proteomes" id="UP000242913"/>
    </source>
</evidence>
<dbReference type="AlphaFoldDB" id="A0A183HVU9"/>
<dbReference type="Proteomes" id="UP000242913">
    <property type="component" value="Unassembled WGS sequence"/>
</dbReference>
<dbReference type="OrthoDB" id="5869390at2759"/>
<protein>
    <submittedName>
        <fullName evidence="3">CooT family nickel-binding protein</fullName>
    </submittedName>
</protein>
<dbReference type="WBParaSite" id="OFLC_0001161101-mRNA-1">
    <property type="protein sequence ID" value="OFLC_0001161101-mRNA-1"/>
    <property type="gene ID" value="OFLC_0001161101"/>
</dbReference>
<reference evidence="1 2" key="1">
    <citation type="submission" date="2015-12" db="EMBL/GenBank/DDBJ databases">
        <title>Draft genome of the nematode, Onchocerca flexuosa.</title>
        <authorList>
            <person name="Mitreva M."/>
        </authorList>
    </citation>
    <scope>NUCLEOTIDE SEQUENCE [LARGE SCALE GENOMIC DNA]</scope>
    <source>
        <strain evidence="1">Red Deer</strain>
    </source>
</reference>
<reference evidence="3" key="2">
    <citation type="submission" date="2016-06" db="UniProtKB">
        <authorList>
            <consortium name="WormBaseParasite"/>
        </authorList>
    </citation>
    <scope>IDENTIFICATION</scope>
</reference>
<accession>A0A183HVU9</accession>
<sequence>MSRERNFNLIGIGKYDSQDMEAMTEKGTIKRTSSMGSWTIRSDKLLPRRVGGTARLNSEKENEDRNYYTTYYQQTCIGDVLGYLQNGSLMSVTLKCDELDCDAANVRLSGNRIREIVFLKNISGRFKNYGSYCISSMI</sequence>
<name>A0A183HVU9_9BILA</name>
<keyword evidence="2" id="KW-1185">Reference proteome</keyword>
<proteinExistence type="predicted"/>
<gene>
    <name evidence="1" type="ORF">X798_06987</name>
</gene>